<evidence type="ECO:0000313" key="2">
    <source>
        <dbReference type="Proteomes" id="UP000254304"/>
    </source>
</evidence>
<proteinExistence type="predicted"/>
<accession>A0A377N923</accession>
<dbReference type="Proteomes" id="UP000254304">
    <property type="component" value="Unassembled WGS sequence"/>
</dbReference>
<protein>
    <submittedName>
        <fullName evidence="1">Uncharacterized protein</fullName>
    </submittedName>
</protein>
<reference evidence="1 2" key="1">
    <citation type="submission" date="2018-06" db="EMBL/GenBank/DDBJ databases">
        <authorList>
            <consortium name="Pathogen Informatics"/>
            <person name="Doyle S."/>
        </authorList>
    </citation>
    <scope>NUCLEOTIDE SEQUENCE [LARGE SCALE GENOMIC DNA]</scope>
    <source>
        <strain evidence="1 2">NCTC12157</strain>
    </source>
</reference>
<gene>
    <name evidence="1" type="ORF">NCTC12157_00989</name>
</gene>
<organism evidence="1 2">
    <name type="scientific">Ewingella americana</name>
    <dbReference type="NCBI Taxonomy" id="41202"/>
    <lineage>
        <taxon>Bacteria</taxon>
        <taxon>Pseudomonadati</taxon>
        <taxon>Pseudomonadota</taxon>
        <taxon>Gammaproteobacteria</taxon>
        <taxon>Enterobacterales</taxon>
        <taxon>Yersiniaceae</taxon>
        <taxon>Ewingella</taxon>
    </lineage>
</organism>
<evidence type="ECO:0000313" key="1">
    <source>
        <dbReference type="EMBL" id="STQ43304.1"/>
    </source>
</evidence>
<sequence length="88" mass="10079">MEMWVVEGAGSRGSNGFTGFRQPSLGQGLQRYRYTFLSRLDALRREDQRRASLIIGDSETRTVQFVSPIKRKLAELEETVKPSKYPEV</sequence>
<dbReference type="AlphaFoldDB" id="A0A377N923"/>
<dbReference type="EMBL" id="UGGO01000001">
    <property type="protein sequence ID" value="STQ43304.1"/>
    <property type="molecule type" value="Genomic_DNA"/>
</dbReference>
<name>A0A377N923_9GAMM</name>